<feature type="region of interest" description="Disordered" evidence="1">
    <location>
        <begin position="27"/>
        <end position="61"/>
    </location>
</feature>
<dbReference type="PROSITE" id="PS51257">
    <property type="entry name" value="PROKAR_LIPOPROTEIN"/>
    <property type="match status" value="1"/>
</dbReference>
<comment type="caution">
    <text evidence="3">The sequence shown here is derived from an EMBL/GenBank/DDBJ whole genome shotgun (WGS) entry which is preliminary data.</text>
</comment>
<evidence type="ECO:0000256" key="2">
    <source>
        <dbReference type="SAM" id="SignalP"/>
    </source>
</evidence>
<feature type="chain" id="PRO_5022104459" description="Lipoprotein" evidence="2">
    <location>
        <begin position="29"/>
        <end position="61"/>
    </location>
</feature>
<gene>
    <name evidence="3" type="ORF">MHA02_36390</name>
</gene>
<accession>A0A512IU68</accession>
<protein>
    <recommendedName>
        <fullName evidence="5">Lipoprotein</fullName>
    </recommendedName>
</protein>
<organism evidence="3 4">
    <name type="scientific">Methylobacterium haplocladii</name>
    <dbReference type="NCBI Taxonomy" id="1176176"/>
    <lineage>
        <taxon>Bacteria</taxon>
        <taxon>Pseudomonadati</taxon>
        <taxon>Pseudomonadota</taxon>
        <taxon>Alphaproteobacteria</taxon>
        <taxon>Hyphomicrobiales</taxon>
        <taxon>Methylobacteriaceae</taxon>
        <taxon>Methylobacterium</taxon>
    </lineage>
</organism>
<dbReference type="RefSeq" id="WP_147081369.1">
    <property type="nucleotide sequence ID" value="NZ_BJZT01000040.1"/>
</dbReference>
<dbReference type="AlphaFoldDB" id="A0A512IU68"/>
<evidence type="ECO:0008006" key="5">
    <source>
        <dbReference type="Google" id="ProtNLM"/>
    </source>
</evidence>
<reference evidence="3 4" key="1">
    <citation type="submission" date="2019-07" db="EMBL/GenBank/DDBJ databases">
        <title>Whole genome shotgun sequence of Methylobacterium haplocladii NBRC 107714.</title>
        <authorList>
            <person name="Hosoyama A."/>
            <person name="Uohara A."/>
            <person name="Ohji S."/>
            <person name="Ichikawa N."/>
        </authorList>
    </citation>
    <scope>NUCLEOTIDE SEQUENCE [LARGE SCALE GENOMIC DNA]</scope>
    <source>
        <strain evidence="3 4">NBRC 107714</strain>
    </source>
</reference>
<keyword evidence="2" id="KW-0732">Signal</keyword>
<sequence>MSPRSPLYSLAAACLFALAAAACSRAPAEPIADPVPPPRRPYDAKTQLEYGDPRPPAPQRY</sequence>
<dbReference type="Proteomes" id="UP000321258">
    <property type="component" value="Unassembled WGS sequence"/>
</dbReference>
<proteinExistence type="predicted"/>
<name>A0A512IU68_9HYPH</name>
<evidence type="ECO:0000313" key="3">
    <source>
        <dbReference type="EMBL" id="GEP01252.1"/>
    </source>
</evidence>
<evidence type="ECO:0000256" key="1">
    <source>
        <dbReference type="SAM" id="MobiDB-lite"/>
    </source>
</evidence>
<feature type="signal peptide" evidence="2">
    <location>
        <begin position="1"/>
        <end position="28"/>
    </location>
</feature>
<keyword evidence="4" id="KW-1185">Reference proteome</keyword>
<evidence type="ECO:0000313" key="4">
    <source>
        <dbReference type="Proteomes" id="UP000321258"/>
    </source>
</evidence>
<dbReference type="EMBL" id="BJZT01000040">
    <property type="protein sequence ID" value="GEP01252.1"/>
    <property type="molecule type" value="Genomic_DNA"/>
</dbReference>